<dbReference type="InterPro" id="IPR003781">
    <property type="entry name" value="CoA-bd"/>
</dbReference>
<dbReference type="AlphaFoldDB" id="A0A2T5IC54"/>
<gene>
    <name evidence="3" type="ORF">C8U37_1227</name>
</gene>
<dbReference type="OrthoDB" id="6193532at2"/>
<keyword evidence="4" id="KW-1185">Reference proteome</keyword>
<dbReference type="GO" id="GO:0006099">
    <property type="term" value="P:tricarboxylic acid cycle"/>
    <property type="evidence" value="ECO:0007669"/>
    <property type="project" value="TreeGrafter"/>
</dbReference>
<feature type="domain" description="CoA-binding" evidence="2">
    <location>
        <begin position="190"/>
        <end position="284"/>
    </location>
</feature>
<dbReference type="PANTHER" id="PTHR11117">
    <property type="entry name" value="SUCCINYL-COA LIGASE SUBUNIT ALPHA"/>
    <property type="match status" value="1"/>
</dbReference>
<accession>A0A2T5IC54</accession>
<name>A0A2T5IC54_9LACT</name>
<dbReference type="NCBIfam" id="NF004760">
    <property type="entry name" value="PRK06091.1"/>
    <property type="match status" value="1"/>
</dbReference>
<evidence type="ECO:0000313" key="4">
    <source>
        <dbReference type="Proteomes" id="UP000244161"/>
    </source>
</evidence>
<organism evidence="3 4">
    <name type="scientific">Trichococcus patagoniensis</name>
    <dbReference type="NCBI Taxonomy" id="382641"/>
    <lineage>
        <taxon>Bacteria</taxon>
        <taxon>Bacillati</taxon>
        <taxon>Bacillota</taxon>
        <taxon>Bacilli</taxon>
        <taxon>Lactobacillales</taxon>
        <taxon>Carnobacteriaceae</taxon>
        <taxon>Trichococcus</taxon>
    </lineage>
</organism>
<dbReference type="Pfam" id="PF02629">
    <property type="entry name" value="CoA_binding"/>
    <property type="match status" value="1"/>
</dbReference>
<dbReference type="PANTHER" id="PTHR11117:SF24">
    <property type="entry name" value="PROTEIN FDRA"/>
    <property type="match status" value="1"/>
</dbReference>
<dbReference type="Pfam" id="PF00549">
    <property type="entry name" value="Ligase_CoA"/>
    <property type="match status" value="1"/>
</dbReference>
<dbReference type="RefSeq" id="WP_108033564.1">
    <property type="nucleotide sequence ID" value="NZ_QAOM01000022.1"/>
</dbReference>
<dbReference type="InterPro" id="IPR016102">
    <property type="entry name" value="Succinyl-CoA_synth-like"/>
</dbReference>
<proteinExistence type="predicted"/>
<comment type="caution">
    <text evidence="3">The sequence shown here is derived from an EMBL/GenBank/DDBJ whole genome shotgun (WGS) entry which is preliminary data.</text>
</comment>
<dbReference type="Gene3D" id="3.40.50.261">
    <property type="entry name" value="Succinyl-CoA synthetase domains"/>
    <property type="match status" value="2"/>
</dbReference>
<dbReference type="GO" id="GO:0004776">
    <property type="term" value="F:succinate-CoA ligase (GDP-forming) activity"/>
    <property type="evidence" value="ECO:0007669"/>
    <property type="project" value="TreeGrafter"/>
</dbReference>
<dbReference type="GO" id="GO:0009361">
    <property type="term" value="C:succinate-CoA ligase complex (ADP-forming)"/>
    <property type="evidence" value="ECO:0007669"/>
    <property type="project" value="TreeGrafter"/>
</dbReference>
<dbReference type="SUPFAM" id="SSF52210">
    <property type="entry name" value="Succinyl-CoA synthetase domains"/>
    <property type="match status" value="2"/>
</dbReference>
<feature type="domain" description="ATP-citrate synthase/succinyl-CoA ligase C-terminal" evidence="1">
    <location>
        <begin position="347"/>
        <end position="508"/>
    </location>
</feature>
<reference evidence="3 4" key="1">
    <citation type="submission" date="2018-04" db="EMBL/GenBank/DDBJ databases">
        <title>Genomic Encyclopedia of Archaeal and Bacterial Type Strains, Phase II (KMG-II): from individual species to whole genera.</title>
        <authorList>
            <person name="Goeker M."/>
        </authorList>
    </citation>
    <scope>NUCLEOTIDE SEQUENCE [LARGE SCALE GENOMIC DNA]</scope>
    <source>
        <strain evidence="3 4">DSM 18806</strain>
    </source>
</reference>
<dbReference type="Gene3D" id="3.40.50.720">
    <property type="entry name" value="NAD(P)-binding Rossmann-like Domain"/>
    <property type="match status" value="1"/>
</dbReference>
<evidence type="ECO:0000259" key="2">
    <source>
        <dbReference type="Pfam" id="PF02629"/>
    </source>
</evidence>
<dbReference type="Proteomes" id="UP000244161">
    <property type="component" value="Unassembled WGS sequence"/>
</dbReference>
<evidence type="ECO:0000313" key="3">
    <source>
        <dbReference type="EMBL" id="PTQ81410.1"/>
    </source>
</evidence>
<protein>
    <submittedName>
        <fullName evidence="3">CoA binding protein</fullName>
    </submittedName>
</protein>
<dbReference type="EMBL" id="QAOM01000022">
    <property type="protein sequence ID" value="PTQ81410.1"/>
    <property type="molecule type" value="Genomic_DNA"/>
</dbReference>
<dbReference type="GO" id="GO:0005829">
    <property type="term" value="C:cytosol"/>
    <property type="evidence" value="ECO:0007669"/>
    <property type="project" value="TreeGrafter"/>
</dbReference>
<evidence type="ECO:0000259" key="1">
    <source>
        <dbReference type="Pfam" id="PF00549"/>
    </source>
</evidence>
<dbReference type="GO" id="GO:0004775">
    <property type="term" value="F:succinate-CoA ligase (ADP-forming) activity"/>
    <property type="evidence" value="ECO:0007669"/>
    <property type="project" value="TreeGrafter"/>
</dbReference>
<sequence>MAIQTVIKKSTYFDSVTLMTISTRANELDSVKAAMIGMGTDMNIEVIRNVGLYTADLDEVTTGDLMIVLDLVDEADPEAVLAEVETLFEKKKEASSKDLSYKTLDSALNENPDANIVVISVNGKFAYREVNKALDQDKHVMLFSDNVSIEEELLLKQKAHEKGLFMMGPDCGTAIINGVGLCFANEVRAGDIGIVGASGTGSQEVSVQIHKKGFGVSQLIGTGGRDLSSEIGGIMMLDGIDALMTDEQTKAILLISKPPAKEVEHKILEKLKNTSKPVVIYFIGSEQTDSALSHVTYAKNSLDAVEKVIPFSQMEPQETVLFPDPTASELQQIAKNQKESQKYIRGLFCGGTLCDELLYALMDSSVSVYSNISKFEEGQLTDLNVSQGNTLIDFGDDTFTEGRPHPMIDPTSRISRLIQEANDPEVAAIVLDFELGYGSHEDPVGALENAIKEARAIAKEDGRELAIIGYVLGTEKDPQDVFEQREKLEQLGVIVVDSNYQLCEAAKTFIKGA</sequence>
<dbReference type="InterPro" id="IPR005811">
    <property type="entry name" value="SUCC_ACL_C"/>
</dbReference>